<evidence type="ECO:0000313" key="2">
    <source>
        <dbReference type="Proteomes" id="UP000765509"/>
    </source>
</evidence>
<gene>
    <name evidence="1" type="ORF">O181_076438</name>
</gene>
<accession>A0A9Q3ICS5</accession>
<dbReference type="EMBL" id="AVOT02041402">
    <property type="protein sequence ID" value="MBW0536723.1"/>
    <property type="molecule type" value="Genomic_DNA"/>
</dbReference>
<protein>
    <submittedName>
        <fullName evidence="1">Uncharacterized protein</fullName>
    </submittedName>
</protein>
<organism evidence="1 2">
    <name type="scientific">Austropuccinia psidii MF-1</name>
    <dbReference type="NCBI Taxonomy" id="1389203"/>
    <lineage>
        <taxon>Eukaryota</taxon>
        <taxon>Fungi</taxon>
        <taxon>Dikarya</taxon>
        <taxon>Basidiomycota</taxon>
        <taxon>Pucciniomycotina</taxon>
        <taxon>Pucciniomycetes</taxon>
        <taxon>Pucciniales</taxon>
        <taxon>Sphaerophragmiaceae</taxon>
        <taxon>Austropuccinia</taxon>
    </lineage>
</organism>
<comment type="caution">
    <text evidence="1">The sequence shown here is derived from an EMBL/GenBank/DDBJ whole genome shotgun (WGS) entry which is preliminary data.</text>
</comment>
<evidence type="ECO:0000313" key="1">
    <source>
        <dbReference type="EMBL" id="MBW0536723.1"/>
    </source>
</evidence>
<name>A0A9Q3ICS5_9BASI</name>
<keyword evidence="2" id="KW-1185">Reference proteome</keyword>
<dbReference type="Proteomes" id="UP000765509">
    <property type="component" value="Unassembled WGS sequence"/>
</dbReference>
<dbReference type="AlphaFoldDB" id="A0A9Q3ICS5"/>
<proteinExistence type="predicted"/>
<sequence length="143" mass="16741">MSDTHPSEDKNAIISRLQQQLLRFQMQNDQEDNSFYKHFMKDPSLFINNAVILTRNGSHFEEWKECLIISLQMVFPPIKNYCDKLSSFDSLKPLEETLLHNLIIKTINPESYRSLVEKDKDSKHLLQTISAHFQKSNRSSALE</sequence>
<reference evidence="1" key="1">
    <citation type="submission" date="2021-03" db="EMBL/GenBank/DDBJ databases">
        <title>Draft genome sequence of rust myrtle Austropuccinia psidii MF-1, a brazilian biotype.</title>
        <authorList>
            <person name="Quecine M.C."/>
            <person name="Pachon D.M.R."/>
            <person name="Bonatelli M.L."/>
            <person name="Correr F.H."/>
            <person name="Franceschini L.M."/>
            <person name="Leite T.F."/>
            <person name="Margarido G.R.A."/>
            <person name="Almeida C.A."/>
            <person name="Ferrarezi J.A."/>
            <person name="Labate C.A."/>
        </authorList>
    </citation>
    <scope>NUCLEOTIDE SEQUENCE</scope>
    <source>
        <strain evidence="1">MF-1</strain>
    </source>
</reference>